<sequence length="124" mass="14130">MHVDDLATAACDLGTDNRNVTRDACGPEQYVFDDLVRWLGRTLTGRAPIVLPLPPRLCQPLFQATGWVLGDTILSWSEIKGLVLDLLSSDEEPLGSRALSDWVHEHREELGREFRLYPYRLQQR</sequence>
<dbReference type="EMBL" id="VXPY01000115">
    <property type="protein sequence ID" value="MYD91791.1"/>
    <property type="molecule type" value="Genomic_DNA"/>
</dbReference>
<evidence type="ECO:0000313" key="1">
    <source>
        <dbReference type="EMBL" id="MYD91791.1"/>
    </source>
</evidence>
<name>A0A6B1DWQ2_9CHLR</name>
<dbReference type="AlphaFoldDB" id="A0A6B1DWQ2"/>
<accession>A0A6B1DWQ2</accession>
<comment type="caution">
    <text evidence="1">The sequence shown here is derived from an EMBL/GenBank/DDBJ whole genome shotgun (WGS) entry which is preliminary data.</text>
</comment>
<protein>
    <submittedName>
        <fullName evidence="1">Uncharacterized protein</fullName>
    </submittedName>
</protein>
<proteinExistence type="predicted"/>
<reference evidence="1" key="1">
    <citation type="submission" date="2019-09" db="EMBL/GenBank/DDBJ databases">
        <title>Characterisation of the sponge microbiome using genome-centric metagenomics.</title>
        <authorList>
            <person name="Engelberts J.P."/>
            <person name="Robbins S.J."/>
            <person name="De Goeij J.M."/>
            <person name="Aranda M."/>
            <person name="Bell S.C."/>
            <person name="Webster N.S."/>
        </authorList>
    </citation>
    <scope>NUCLEOTIDE SEQUENCE</scope>
    <source>
        <strain evidence="1">SB0662_bin_9</strain>
    </source>
</reference>
<organism evidence="1">
    <name type="scientific">Caldilineaceae bacterium SB0662_bin_9</name>
    <dbReference type="NCBI Taxonomy" id="2605258"/>
    <lineage>
        <taxon>Bacteria</taxon>
        <taxon>Bacillati</taxon>
        <taxon>Chloroflexota</taxon>
        <taxon>Caldilineae</taxon>
        <taxon>Caldilineales</taxon>
        <taxon>Caldilineaceae</taxon>
    </lineage>
</organism>
<gene>
    <name evidence="1" type="ORF">F4Y08_15910</name>
</gene>